<reference evidence="8 9" key="1">
    <citation type="submission" date="2020-05" db="EMBL/GenBank/DDBJ databases">
        <title>Genome Sequencing of Type Strains.</title>
        <authorList>
            <person name="Lemaire J.F."/>
            <person name="Inderbitzin P."/>
            <person name="Gregorio O.A."/>
            <person name="Collins S.B."/>
            <person name="Wespe N."/>
            <person name="Knight-Connoni V."/>
        </authorList>
    </citation>
    <scope>NUCLEOTIDE SEQUENCE [LARGE SCALE GENOMIC DNA]</scope>
    <source>
        <strain evidence="8 9">ATCC 19096</strain>
    </source>
</reference>
<evidence type="ECO:0000256" key="5">
    <source>
        <dbReference type="RuleBase" id="RU362110"/>
    </source>
</evidence>
<sequence length="475" mass="50846">MTDIRTMPAALQKAAPTVTAADHHLPQFHVRLPRGYVNDPNGPIDIGGQAHLYFQSRPRVDLAIPVEWGHATSDDLVHWTLHRPAIVPVPGGADSGGAWSGNTVLHDGTVRAYYSGKVDHSPFQSVLLAESTDGGNTYGPPVQVVTDPSVDEAITMFRDPFVWQDGDGWSMAVGAAAADQTASVRHYRSADGLSWAFVGDLVAMSRNTVDGIDTGEGWECPQILTLDGVDVAIVASWSHADGPGDVIAIPLTGAPLPVKVDDGQHFYAASVMRTSSWGPVLFGWIREGRIEQWTEQAGWSGAISLPRRTWLHGGRLASEPHPVLESLRIGSGQRGQGATIGSQVEIVLPVAVTGRIRLRFSEAEYLDVNIDLEADILTVDRAHASTDHRADPSPAVVSAPFDRSADRPAVRLLLDGSIVEVFTSAGRSVTTRVYPTQAPPWTVEAPAQALVWELERAVATVPAHDTNIPAGTVSS</sequence>
<dbReference type="PANTHER" id="PTHR43101:SF1">
    <property type="entry name" value="BETA-FRUCTOSIDASE"/>
    <property type="match status" value="1"/>
</dbReference>
<dbReference type="InterPro" id="IPR023296">
    <property type="entry name" value="Glyco_hydro_beta-prop_sf"/>
</dbReference>
<feature type="domain" description="Glycosyl hydrolase family 32 N-terminal" evidence="6">
    <location>
        <begin position="29"/>
        <end position="320"/>
    </location>
</feature>
<dbReference type="InterPro" id="IPR013320">
    <property type="entry name" value="ConA-like_dom_sf"/>
</dbReference>
<keyword evidence="4 5" id="KW-0326">Glycosidase</keyword>
<dbReference type="Proteomes" id="UP000573001">
    <property type="component" value="Unassembled WGS sequence"/>
</dbReference>
<feature type="domain" description="Glycosyl hydrolase family 32 C-terminal" evidence="7">
    <location>
        <begin position="355"/>
        <end position="437"/>
    </location>
</feature>
<evidence type="ECO:0000256" key="2">
    <source>
        <dbReference type="ARBA" id="ARBA00012758"/>
    </source>
</evidence>
<proteinExistence type="inferred from homology"/>
<dbReference type="CDD" id="cd08996">
    <property type="entry name" value="GH32_FFase"/>
    <property type="match status" value="1"/>
</dbReference>
<evidence type="ECO:0000259" key="7">
    <source>
        <dbReference type="Pfam" id="PF08244"/>
    </source>
</evidence>
<keyword evidence="3 5" id="KW-0378">Hydrolase</keyword>
<dbReference type="EC" id="3.2.1.26" evidence="2"/>
<dbReference type="InterPro" id="IPR001362">
    <property type="entry name" value="Glyco_hydro_32"/>
</dbReference>
<protein>
    <recommendedName>
        <fullName evidence="2">beta-fructofuranosidase</fullName>
        <ecNumber evidence="2">3.2.1.26</ecNumber>
    </recommendedName>
</protein>
<accession>A0ABX2MAQ4</accession>
<evidence type="ECO:0000313" key="8">
    <source>
        <dbReference type="EMBL" id="NUU15122.1"/>
    </source>
</evidence>
<dbReference type="EMBL" id="JABMCE010000085">
    <property type="protein sequence ID" value="NUU15122.1"/>
    <property type="molecule type" value="Genomic_DNA"/>
</dbReference>
<dbReference type="InterPro" id="IPR051214">
    <property type="entry name" value="GH32_Enzymes"/>
</dbReference>
<gene>
    <name evidence="8" type="ORF">HP507_14925</name>
</gene>
<evidence type="ECO:0000256" key="1">
    <source>
        <dbReference type="ARBA" id="ARBA00009902"/>
    </source>
</evidence>
<dbReference type="SUPFAM" id="SSF75005">
    <property type="entry name" value="Arabinanase/levansucrase/invertase"/>
    <property type="match status" value="1"/>
</dbReference>
<dbReference type="InterPro" id="IPR013189">
    <property type="entry name" value="Glyco_hydro_32_C"/>
</dbReference>
<dbReference type="SUPFAM" id="SSF49899">
    <property type="entry name" value="Concanavalin A-like lectins/glucanases"/>
    <property type="match status" value="1"/>
</dbReference>
<name>A0ABX2MAQ4_9MICO</name>
<organism evidence="8 9">
    <name type="scientific">Curtobacterium pusillum</name>
    <dbReference type="NCBI Taxonomy" id="69373"/>
    <lineage>
        <taxon>Bacteria</taxon>
        <taxon>Bacillati</taxon>
        <taxon>Actinomycetota</taxon>
        <taxon>Actinomycetes</taxon>
        <taxon>Micrococcales</taxon>
        <taxon>Microbacteriaceae</taxon>
        <taxon>Curtobacterium</taxon>
    </lineage>
</organism>
<dbReference type="GO" id="GO:0016787">
    <property type="term" value="F:hydrolase activity"/>
    <property type="evidence" value="ECO:0007669"/>
    <property type="project" value="UniProtKB-KW"/>
</dbReference>
<comment type="caution">
    <text evidence="8">The sequence shown here is derived from an EMBL/GenBank/DDBJ whole genome shotgun (WGS) entry which is preliminary data.</text>
</comment>
<evidence type="ECO:0000256" key="4">
    <source>
        <dbReference type="ARBA" id="ARBA00023295"/>
    </source>
</evidence>
<evidence type="ECO:0000259" key="6">
    <source>
        <dbReference type="Pfam" id="PF00251"/>
    </source>
</evidence>
<dbReference type="SMART" id="SM00640">
    <property type="entry name" value="Glyco_32"/>
    <property type="match status" value="1"/>
</dbReference>
<dbReference type="RefSeq" id="WP_175352585.1">
    <property type="nucleotide sequence ID" value="NZ_BAAAWQ010000001.1"/>
</dbReference>
<comment type="similarity">
    <text evidence="1 5">Belongs to the glycosyl hydrolase 32 family.</text>
</comment>
<keyword evidence="9" id="KW-1185">Reference proteome</keyword>
<dbReference type="Gene3D" id="2.115.10.20">
    <property type="entry name" value="Glycosyl hydrolase domain, family 43"/>
    <property type="match status" value="1"/>
</dbReference>
<dbReference type="Gene3D" id="2.60.120.560">
    <property type="entry name" value="Exo-inulinase, domain 1"/>
    <property type="match status" value="1"/>
</dbReference>
<dbReference type="InterPro" id="IPR013148">
    <property type="entry name" value="Glyco_hydro_32_N"/>
</dbReference>
<evidence type="ECO:0000313" key="9">
    <source>
        <dbReference type="Proteomes" id="UP000573001"/>
    </source>
</evidence>
<evidence type="ECO:0000256" key="3">
    <source>
        <dbReference type="ARBA" id="ARBA00022801"/>
    </source>
</evidence>
<dbReference type="PANTHER" id="PTHR43101">
    <property type="entry name" value="BETA-FRUCTOSIDASE"/>
    <property type="match status" value="1"/>
</dbReference>
<dbReference type="Pfam" id="PF00251">
    <property type="entry name" value="Glyco_hydro_32N"/>
    <property type="match status" value="1"/>
</dbReference>
<dbReference type="Pfam" id="PF08244">
    <property type="entry name" value="Glyco_hydro_32C"/>
    <property type="match status" value="1"/>
</dbReference>